<dbReference type="Pfam" id="PF17667">
    <property type="entry name" value="Pkinase_fungal"/>
    <property type="match status" value="2"/>
</dbReference>
<evidence type="ECO:0000256" key="1">
    <source>
        <dbReference type="SAM" id="MobiDB-lite"/>
    </source>
</evidence>
<dbReference type="SUPFAM" id="SSF56112">
    <property type="entry name" value="Protein kinase-like (PK-like)"/>
    <property type="match status" value="1"/>
</dbReference>
<feature type="compositionally biased region" description="Acidic residues" evidence="1">
    <location>
        <begin position="749"/>
        <end position="770"/>
    </location>
</feature>
<feature type="domain" description="Fungal-type protein kinase" evidence="2">
    <location>
        <begin position="247"/>
        <end position="621"/>
    </location>
</feature>
<evidence type="ECO:0000313" key="4">
    <source>
        <dbReference type="Proteomes" id="UP000815677"/>
    </source>
</evidence>
<name>A0ABQ0LFG9_MYCCL</name>
<keyword evidence="4" id="KW-1185">Reference proteome</keyword>
<feature type="compositionally biased region" description="Polar residues" evidence="1">
    <location>
        <begin position="820"/>
        <end position="831"/>
    </location>
</feature>
<feature type="compositionally biased region" description="Low complexity" evidence="1">
    <location>
        <begin position="1685"/>
        <end position="1696"/>
    </location>
</feature>
<dbReference type="InterPro" id="IPR011009">
    <property type="entry name" value="Kinase-like_dom_sf"/>
</dbReference>
<evidence type="ECO:0000313" key="3">
    <source>
        <dbReference type="EMBL" id="GAT49847.1"/>
    </source>
</evidence>
<evidence type="ECO:0000259" key="2">
    <source>
        <dbReference type="Pfam" id="PF17667"/>
    </source>
</evidence>
<organism evidence="3 4">
    <name type="scientific">Mycena chlorophos</name>
    <name type="common">Agaric fungus</name>
    <name type="synonym">Agaricus chlorophos</name>
    <dbReference type="NCBI Taxonomy" id="658473"/>
    <lineage>
        <taxon>Eukaryota</taxon>
        <taxon>Fungi</taxon>
        <taxon>Dikarya</taxon>
        <taxon>Basidiomycota</taxon>
        <taxon>Agaricomycotina</taxon>
        <taxon>Agaricomycetes</taxon>
        <taxon>Agaricomycetidae</taxon>
        <taxon>Agaricales</taxon>
        <taxon>Marasmiineae</taxon>
        <taxon>Mycenaceae</taxon>
        <taxon>Mycena</taxon>
    </lineage>
</organism>
<gene>
    <name evidence="3" type="ORF">MCHLO_07135</name>
</gene>
<dbReference type="InterPro" id="IPR040976">
    <property type="entry name" value="Pkinase_fungal"/>
</dbReference>
<dbReference type="PANTHER" id="PTHR38248:SF2">
    <property type="entry name" value="FUNK1 11"/>
    <property type="match status" value="1"/>
</dbReference>
<feature type="compositionally biased region" description="Basic and acidic residues" evidence="1">
    <location>
        <begin position="832"/>
        <end position="842"/>
    </location>
</feature>
<feature type="compositionally biased region" description="Basic and acidic residues" evidence="1">
    <location>
        <begin position="1613"/>
        <end position="1635"/>
    </location>
</feature>
<dbReference type="EMBL" id="DF845964">
    <property type="protein sequence ID" value="GAT49847.1"/>
    <property type="molecule type" value="Genomic_DNA"/>
</dbReference>
<feature type="region of interest" description="Disordered" evidence="1">
    <location>
        <begin position="972"/>
        <end position="995"/>
    </location>
</feature>
<feature type="domain" description="Fungal-type protein kinase" evidence="2">
    <location>
        <begin position="1224"/>
        <end position="1496"/>
    </location>
</feature>
<accession>A0ABQ0LFG9</accession>
<feature type="region of interest" description="Disordered" evidence="1">
    <location>
        <begin position="1"/>
        <end position="42"/>
    </location>
</feature>
<dbReference type="Gene3D" id="1.10.510.10">
    <property type="entry name" value="Transferase(Phosphotransferase) domain 1"/>
    <property type="match status" value="1"/>
</dbReference>
<feature type="region of interest" description="Disordered" evidence="1">
    <location>
        <begin position="710"/>
        <end position="898"/>
    </location>
</feature>
<dbReference type="Proteomes" id="UP000815677">
    <property type="component" value="Unassembled WGS sequence"/>
</dbReference>
<dbReference type="PANTHER" id="PTHR38248">
    <property type="entry name" value="FUNK1 6"/>
    <property type="match status" value="1"/>
</dbReference>
<reference evidence="3" key="1">
    <citation type="submission" date="2014-09" db="EMBL/GenBank/DDBJ databases">
        <title>Genome sequence of the luminous mushroom Mycena chlorophos for searching fungal bioluminescence genes.</title>
        <authorList>
            <person name="Tanaka Y."/>
            <person name="Kasuga D."/>
            <person name="Oba Y."/>
            <person name="Hase S."/>
            <person name="Sato K."/>
            <person name="Oba Y."/>
            <person name="Sakakibara Y."/>
        </authorList>
    </citation>
    <scope>NUCLEOTIDE SEQUENCE</scope>
</reference>
<protein>
    <recommendedName>
        <fullName evidence="2">Fungal-type protein kinase domain-containing protein</fullName>
    </recommendedName>
</protein>
<sequence>MSNPQTPPASASSPSATRVQSDAPAAPHPARHATPLPAVAPAHHTVKTLDGTPRKEKIGSVHTSQANTADVLLQSHGPTKDKWYSSTVGGYAYRQGGKAMDLLDRYMAPRGPTERSAEDATVAAILANEDLRPLLEKATRAANHKKKSKTTGRRLRQEPKIAPALIEVLETMVESFDDAHRPLVADGQANRIGPLDKGDHYTGPDILIGLPGHFEAALGRNWALSKVIELKDETEIFDENGAVVDSNEAREAMTQLSKSARSLLMFSHRTHTWVTAVFRRRYARIFCFDRTGFVVSSRFDWIEKPEVFATLYYRLFHPPSHTGRIDGDDFTIQRLSDSETDQHRKARLFAAIQDHEYYKDNRATTVFRVIIEEDLEERQPGSQVGVYALKDAWRESCRQPEADFYDTIARYCRDSGIDMQNMARCHGSVDVGNLSGANNGVHTTRFLRLQSTQKREDHLRVHARTLLTPVGMPLNEFPSIQTLIGGLYDAMTHHQIAFNAGVLHRDVSEGNVMLVEATPKDELPKGFLMDWDYAEFTVAGAKAFNDWIAENAVGREPVSTDSDKVDKKLKDITGTRPYMAIEILEASIGTVVRNLRPEDAKVRHGAHHDLESFYWLLVWMVLRHTEHTGGDHAAAELFDVAAVARMKRGYTQEASPVNPVTSPLLCQLFDDFTGLVAGQNPPLRNRNPRILIKHEPLLALFKEAFEATTWGDNDNSPAKPFTPPANQTKYDRGPSTKAGNDADTQAPDASDDGDSDVEMSGQDDDEESESANEQLRKAKKRSTPAAGGSGKRQRQEVEDPELNAGSGSKKRRTAVPRAAGNTSGGSAQTSDRSLRPRDEKGRTPPASSPSVTHVQSNASNAAQDATSVSGGSVLPAEARSGHSSHADYSPRKSKFSTRNTAEANINDVLLQSHVPTKNKWYDLTLGGYAYAQGGNAMDVVNAYMAPRGPEEQMAEEAAVEVILSKMESVLKKARMQADQPPKTSTSGRKRRQENKITPVLIETLETIVGTFDAAHRPRVQDGQTKRIGALDVGDHQTGLDVLVGLPGRPDIKLGGNWALGEVLELTDVTNIINDKTKTVVDSIEARDALTQISKSARSLLMYSHRTHAWIIAVFQRRYARIFCYDRTGFVVSKQFDWIGEPTVLATFHYRLFHPPGHPGRIDGDDFTIERLADCDPDSRRRERLFAALRDHAYYKDMFPTFKEATESTLAIRASRRDENGVEREVTCLTFGDHLWQSDGLFSRATTVYRVVVEEDLVQRVAGEVQVYALKDAWRESCRQPEADFYDTIARYCRDNDIDMDAMNIAQCHGSVDVGTLSGEQKGVHTTRFLRPQSNQNRDDHLRVHVRTLLTPVGIQLRKFPSIQTFIGALGNAMDHHYIAFKAGVLHRDVSEAPPKGELPKGFLMDWDYAEFTEAGAQSFNAWIAQHAIDREPVKTDTDAVDKKLKDVTGTRPFMAIQILEAAAKTRVANLLPQEAKIRHGPQHDLESCYWLLVWMVLRYTEHADPDEERAAGLLFDVPRPARSKRGYFAEASPVDPTTSPLLFKLMEDLKTRVQEQNNGGRLLQHDEVVALFDTAFKATTWDENDNSAAKKFVPPAPHSSYDLGPVAGELEEHAGQASKSNHDVEMHGQEDGERKEDEDEELPELKKKSTAGSGKRPRQEVEEPEPEAGSGSKKRRTTAPRAANTSDGSTRTSQRSSRPRDGKGRFKGSK</sequence>
<proteinExistence type="predicted"/>
<feature type="region of interest" description="Disordered" evidence="1">
    <location>
        <begin position="1613"/>
        <end position="1710"/>
    </location>
</feature>
<feature type="compositionally biased region" description="Polar residues" evidence="1">
    <location>
        <begin position="848"/>
        <end position="870"/>
    </location>
</feature>